<gene>
    <name evidence="2" type="ORF">LITE_LOCUS29648</name>
</gene>
<feature type="non-terminal residue" evidence="2">
    <location>
        <position position="1"/>
    </location>
</feature>
<dbReference type="EMBL" id="CAMGYJ010000007">
    <property type="protein sequence ID" value="CAI0448088.1"/>
    <property type="molecule type" value="Genomic_DNA"/>
</dbReference>
<feature type="compositionally biased region" description="Acidic residues" evidence="1">
    <location>
        <begin position="91"/>
        <end position="102"/>
    </location>
</feature>
<evidence type="ECO:0000256" key="1">
    <source>
        <dbReference type="SAM" id="MobiDB-lite"/>
    </source>
</evidence>
<reference evidence="2" key="1">
    <citation type="submission" date="2022-08" db="EMBL/GenBank/DDBJ databases">
        <authorList>
            <person name="Gutierrez-Valencia J."/>
        </authorList>
    </citation>
    <scope>NUCLEOTIDE SEQUENCE</scope>
</reference>
<feature type="region of interest" description="Disordered" evidence="1">
    <location>
        <begin position="86"/>
        <end position="109"/>
    </location>
</feature>
<proteinExistence type="predicted"/>
<evidence type="ECO:0000313" key="3">
    <source>
        <dbReference type="Proteomes" id="UP001154282"/>
    </source>
</evidence>
<dbReference type="Proteomes" id="UP001154282">
    <property type="component" value="Unassembled WGS sequence"/>
</dbReference>
<dbReference type="AlphaFoldDB" id="A0AAV0MMU7"/>
<protein>
    <submittedName>
        <fullName evidence="2">Uncharacterized protein</fullName>
    </submittedName>
</protein>
<comment type="caution">
    <text evidence="2">The sequence shown here is derived from an EMBL/GenBank/DDBJ whole genome shotgun (WGS) entry which is preliminary data.</text>
</comment>
<accession>A0AAV0MMU7</accession>
<sequence>EDPGIAEARPLVPTAQRLAGLAALPGGIELEFRSPLHRLPPQLQLLDSPAAAAVSPFAVALRLERCCRAVKGSGRAVVWIEDYGEDRVDGGEGEETGEEDGERGEAGGFWVDRTATHCRGI</sequence>
<organism evidence="2 3">
    <name type="scientific">Linum tenue</name>
    <dbReference type="NCBI Taxonomy" id="586396"/>
    <lineage>
        <taxon>Eukaryota</taxon>
        <taxon>Viridiplantae</taxon>
        <taxon>Streptophyta</taxon>
        <taxon>Embryophyta</taxon>
        <taxon>Tracheophyta</taxon>
        <taxon>Spermatophyta</taxon>
        <taxon>Magnoliopsida</taxon>
        <taxon>eudicotyledons</taxon>
        <taxon>Gunneridae</taxon>
        <taxon>Pentapetalae</taxon>
        <taxon>rosids</taxon>
        <taxon>fabids</taxon>
        <taxon>Malpighiales</taxon>
        <taxon>Linaceae</taxon>
        <taxon>Linum</taxon>
    </lineage>
</organism>
<evidence type="ECO:0000313" key="2">
    <source>
        <dbReference type="EMBL" id="CAI0448088.1"/>
    </source>
</evidence>
<name>A0AAV0MMU7_9ROSI</name>
<keyword evidence="3" id="KW-1185">Reference proteome</keyword>